<proteinExistence type="predicted"/>
<protein>
    <submittedName>
        <fullName evidence="1">Uncharacterized protein</fullName>
    </submittedName>
</protein>
<sequence length="143" mass="16548">TWINLPDNKINIHGQWSTMYQWKRKNDGNVLVINGVNSVLGFHKLVSKFDMHKQEWFKLPDTHYCHFRGCNVSEVNIHGCLQVMSYDVNAELRNKPQKGIVEAFDIRDPQGWHVLKEQSDILNLLLSSNSSMDENGTLCFLFA</sequence>
<dbReference type="EMBL" id="ASPP01016220">
    <property type="protein sequence ID" value="ETO17654.1"/>
    <property type="molecule type" value="Genomic_DNA"/>
</dbReference>
<feature type="non-terminal residue" evidence="1">
    <location>
        <position position="1"/>
    </location>
</feature>
<evidence type="ECO:0000313" key="1">
    <source>
        <dbReference type="EMBL" id="ETO17654.1"/>
    </source>
</evidence>
<dbReference type="AlphaFoldDB" id="X6MUX9"/>
<organism evidence="1 2">
    <name type="scientific">Reticulomyxa filosa</name>
    <dbReference type="NCBI Taxonomy" id="46433"/>
    <lineage>
        <taxon>Eukaryota</taxon>
        <taxon>Sar</taxon>
        <taxon>Rhizaria</taxon>
        <taxon>Retaria</taxon>
        <taxon>Foraminifera</taxon>
        <taxon>Monothalamids</taxon>
        <taxon>Reticulomyxidae</taxon>
        <taxon>Reticulomyxa</taxon>
    </lineage>
</organism>
<evidence type="ECO:0000313" key="2">
    <source>
        <dbReference type="Proteomes" id="UP000023152"/>
    </source>
</evidence>
<dbReference type="Proteomes" id="UP000023152">
    <property type="component" value="Unassembled WGS sequence"/>
</dbReference>
<comment type="caution">
    <text evidence="1">The sequence shown here is derived from an EMBL/GenBank/DDBJ whole genome shotgun (WGS) entry which is preliminary data.</text>
</comment>
<name>X6MUX9_RETFI</name>
<keyword evidence="2" id="KW-1185">Reference proteome</keyword>
<accession>X6MUX9</accession>
<reference evidence="1 2" key="1">
    <citation type="journal article" date="2013" name="Curr. Biol.">
        <title>The Genome of the Foraminiferan Reticulomyxa filosa.</title>
        <authorList>
            <person name="Glockner G."/>
            <person name="Hulsmann N."/>
            <person name="Schleicher M."/>
            <person name="Noegel A.A."/>
            <person name="Eichinger L."/>
            <person name="Gallinger C."/>
            <person name="Pawlowski J."/>
            <person name="Sierra R."/>
            <person name="Euteneuer U."/>
            <person name="Pillet L."/>
            <person name="Moustafa A."/>
            <person name="Platzer M."/>
            <person name="Groth M."/>
            <person name="Szafranski K."/>
            <person name="Schliwa M."/>
        </authorList>
    </citation>
    <scope>NUCLEOTIDE SEQUENCE [LARGE SCALE GENOMIC DNA]</scope>
</reference>
<gene>
    <name evidence="1" type="ORF">RFI_19666</name>
</gene>